<dbReference type="PANTHER" id="PTHR33124:SF12">
    <property type="entry name" value="TRANSCRIPTION FACTOR BHLH148"/>
    <property type="match status" value="1"/>
</dbReference>
<name>A0AAD4T6K5_9MAGN</name>
<dbReference type="SUPFAM" id="SSF47459">
    <property type="entry name" value="HLH, helix-loop-helix DNA-binding domain"/>
    <property type="match status" value="1"/>
</dbReference>
<evidence type="ECO:0000256" key="5">
    <source>
        <dbReference type="SAM" id="MobiDB-lite"/>
    </source>
</evidence>
<dbReference type="EMBL" id="JAJJMB010005286">
    <property type="protein sequence ID" value="KAI3939994.1"/>
    <property type="molecule type" value="Genomic_DNA"/>
</dbReference>
<dbReference type="GO" id="GO:0006355">
    <property type="term" value="P:regulation of DNA-templated transcription"/>
    <property type="evidence" value="ECO:0007669"/>
    <property type="project" value="InterPro"/>
</dbReference>
<evidence type="ECO:0000259" key="6">
    <source>
        <dbReference type="Pfam" id="PF26576"/>
    </source>
</evidence>
<accession>A0AAD4T6K5</accession>
<sequence>MDIILQNQFRKEKESLSLLFSSYSIPGKIQNSSEMTSSSVIMNLDSTTNSSSPESSRKKRKRKNLSSSSSISLYNQKQLIQTNKWKSESKQRIYSTKLLEALHRVRNTSSSSSSSSSLPRGGRAVREAADRALAFEAKGKTRWSRAILTSRIKLKLKKVNKPRLVVGNENSKKKPAIKVPARVNTKVPVLQKKVRVLGRLVPGCRKVSFPDLLEEATDYIAAMEMQVKAMTALAELLSGLGSTTSTSSSAATTTTTTTNNNDNNNQVYHHQPTISLAGSESFDVMPGVVLGNPPPI</sequence>
<proteinExistence type="predicted"/>
<dbReference type="Proteomes" id="UP001202328">
    <property type="component" value="Unassembled WGS sequence"/>
</dbReference>
<dbReference type="Pfam" id="PF26576">
    <property type="entry name" value="IBH1_N"/>
    <property type="match status" value="1"/>
</dbReference>
<protein>
    <recommendedName>
        <fullName evidence="6">IBH1-like N-terminal domain-containing protein</fullName>
    </recommendedName>
</protein>
<evidence type="ECO:0000256" key="2">
    <source>
        <dbReference type="ARBA" id="ARBA00023015"/>
    </source>
</evidence>
<dbReference type="InterPro" id="IPR036638">
    <property type="entry name" value="HLH_DNA-bd_sf"/>
</dbReference>
<comment type="caution">
    <text evidence="7">The sequence shown here is derived from an EMBL/GenBank/DDBJ whole genome shotgun (WGS) entry which is preliminary data.</text>
</comment>
<organism evidence="7 8">
    <name type="scientific">Papaver atlanticum</name>
    <dbReference type="NCBI Taxonomy" id="357466"/>
    <lineage>
        <taxon>Eukaryota</taxon>
        <taxon>Viridiplantae</taxon>
        <taxon>Streptophyta</taxon>
        <taxon>Embryophyta</taxon>
        <taxon>Tracheophyta</taxon>
        <taxon>Spermatophyta</taxon>
        <taxon>Magnoliopsida</taxon>
        <taxon>Ranunculales</taxon>
        <taxon>Papaveraceae</taxon>
        <taxon>Papaveroideae</taxon>
        <taxon>Papaver</taxon>
    </lineage>
</organism>
<dbReference type="InterPro" id="IPR059002">
    <property type="entry name" value="IBH1_N"/>
</dbReference>
<dbReference type="InterPro" id="IPR044549">
    <property type="entry name" value="bHLH_AtIBH1-like"/>
</dbReference>
<dbReference type="InterPro" id="IPR044660">
    <property type="entry name" value="IBH1-like"/>
</dbReference>
<dbReference type="CDD" id="cd11444">
    <property type="entry name" value="bHLH_AtIBH1_like"/>
    <property type="match status" value="1"/>
</dbReference>
<keyword evidence="4" id="KW-0539">Nucleus</keyword>
<dbReference type="GO" id="GO:0005634">
    <property type="term" value="C:nucleus"/>
    <property type="evidence" value="ECO:0007669"/>
    <property type="project" value="UniProtKB-SubCell"/>
</dbReference>
<feature type="domain" description="IBH1-like N-terminal" evidence="6">
    <location>
        <begin position="89"/>
        <end position="151"/>
    </location>
</feature>
<feature type="compositionally biased region" description="Low complexity" evidence="5">
    <location>
        <begin position="242"/>
        <end position="265"/>
    </location>
</feature>
<keyword evidence="8" id="KW-1185">Reference proteome</keyword>
<comment type="subcellular location">
    <subcellularLocation>
        <location evidence="1">Nucleus</location>
    </subcellularLocation>
</comment>
<evidence type="ECO:0000256" key="1">
    <source>
        <dbReference type="ARBA" id="ARBA00004123"/>
    </source>
</evidence>
<dbReference type="GO" id="GO:0000976">
    <property type="term" value="F:transcription cis-regulatory region binding"/>
    <property type="evidence" value="ECO:0007669"/>
    <property type="project" value="UniProtKB-ARBA"/>
</dbReference>
<evidence type="ECO:0000256" key="4">
    <source>
        <dbReference type="ARBA" id="ARBA00023242"/>
    </source>
</evidence>
<dbReference type="GO" id="GO:0046983">
    <property type="term" value="F:protein dimerization activity"/>
    <property type="evidence" value="ECO:0007669"/>
    <property type="project" value="InterPro"/>
</dbReference>
<keyword evidence="2" id="KW-0805">Transcription regulation</keyword>
<keyword evidence="3" id="KW-0804">Transcription</keyword>
<evidence type="ECO:0000256" key="3">
    <source>
        <dbReference type="ARBA" id="ARBA00023163"/>
    </source>
</evidence>
<dbReference type="PANTHER" id="PTHR33124">
    <property type="entry name" value="TRANSCRIPTION FACTOR IBH1-LIKE 1"/>
    <property type="match status" value="1"/>
</dbReference>
<feature type="region of interest" description="Disordered" evidence="5">
    <location>
        <begin position="44"/>
        <end position="70"/>
    </location>
</feature>
<evidence type="ECO:0000313" key="7">
    <source>
        <dbReference type="EMBL" id="KAI3939994.1"/>
    </source>
</evidence>
<gene>
    <name evidence="7" type="ORF">MKW98_029770</name>
</gene>
<feature type="region of interest" description="Disordered" evidence="5">
    <location>
        <begin position="242"/>
        <end position="266"/>
    </location>
</feature>
<evidence type="ECO:0000313" key="8">
    <source>
        <dbReference type="Proteomes" id="UP001202328"/>
    </source>
</evidence>
<reference evidence="7" key="1">
    <citation type="submission" date="2022-04" db="EMBL/GenBank/DDBJ databases">
        <title>A functionally conserved STORR gene fusion in Papaver species that diverged 16.8 million years ago.</title>
        <authorList>
            <person name="Catania T."/>
        </authorList>
    </citation>
    <scope>NUCLEOTIDE SEQUENCE</scope>
    <source>
        <strain evidence="7">S-188037</strain>
    </source>
</reference>
<dbReference type="AlphaFoldDB" id="A0AAD4T6K5"/>